<feature type="non-terminal residue" evidence="1">
    <location>
        <position position="1"/>
    </location>
</feature>
<dbReference type="EMBL" id="UINC01129735">
    <property type="protein sequence ID" value="SVD10320.1"/>
    <property type="molecule type" value="Genomic_DNA"/>
</dbReference>
<protein>
    <submittedName>
        <fullName evidence="1">Uncharacterized protein</fullName>
    </submittedName>
</protein>
<name>A0A382SK25_9ZZZZ</name>
<gene>
    <name evidence="1" type="ORF">METZ01_LOCUS363174</name>
</gene>
<organism evidence="1">
    <name type="scientific">marine metagenome</name>
    <dbReference type="NCBI Taxonomy" id="408172"/>
    <lineage>
        <taxon>unclassified sequences</taxon>
        <taxon>metagenomes</taxon>
        <taxon>ecological metagenomes</taxon>
    </lineage>
</organism>
<dbReference type="AlphaFoldDB" id="A0A382SK25"/>
<evidence type="ECO:0000313" key="1">
    <source>
        <dbReference type="EMBL" id="SVD10320.1"/>
    </source>
</evidence>
<sequence>HVWGWASWRRAWTFYDEKMTQLPMDKYNEILIHWAEDDQNFIRYWNDVFQQTARCEIDTWDHQWTFACWNQNGLSVVPSVNLISNLGFSKESTHTKNPSPLANMFTERIELPLKHPQLISRHQKADRYVERQQFSRPILYRLLQKFFRSIYLRKK</sequence>
<accession>A0A382SK25</accession>
<reference evidence="1" key="1">
    <citation type="submission" date="2018-05" db="EMBL/GenBank/DDBJ databases">
        <authorList>
            <person name="Lanie J.A."/>
            <person name="Ng W.-L."/>
            <person name="Kazmierczak K.M."/>
            <person name="Andrzejewski T.M."/>
            <person name="Davidsen T.M."/>
            <person name="Wayne K.J."/>
            <person name="Tettelin H."/>
            <person name="Glass J.I."/>
            <person name="Rusch D."/>
            <person name="Podicherti R."/>
            <person name="Tsui H.-C.T."/>
            <person name="Winkler M.E."/>
        </authorList>
    </citation>
    <scope>NUCLEOTIDE SEQUENCE</scope>
</reference>
<proteinExistence type="predicted"/>